<feature type="chain" id="PRO_5022937378" description="Transcobalamin-like C-terminal domain-containing protein" evidence="1">
    <location>
        <begin position="24"/>
        <end position="129"/>
    </location>
</feature>
<evidence type="ECO:0000256" key="1">
    <source>
        <dbReference type="SAM" id="SignalP"/>
    </source>
</evidence>
<evidence type="ECO:0000313" key="4">
    <source>
        <dbReference type="Proteomes" id="UP000318878"/>
    </source>
</evidence>
<name>A0A5C5UZ43_9BACT</name>
<dbReference type="Pfam" id="PF14478">
    <property type="entry name" value="DUF4430"/>
    <property type="match status" value="1"/>
</dbReference>
<accession>A0A5C5UZ43</accession>
<dbReference type="AlphaFoldDB" id="A0A5C5UZ43"/>
<keyword evidence="1" id="KW-0732">Signal</keyword>
<feature type="signal peptide" evidence="1">
    <location>
        <begin position="1"/>
        <end position="23"/>
    </location>
</feature>
<reference evidence="3 4" key="1">
    <citation type="submission" date="2019-02" db="EMBL/GenBank/DDBJ databases">
        <title>Deep-cultivation of Planctomycetes and their phenomic and genomic characterization uncovers novel biology.</title>
        <authorList>
            <person name="Wiegand S."/>
            <person name="Jogler M."/>
            <person name="Boedeker C."/>
            <person name="Pinto D."/>
            <person name="Vollmers J."/>
            <person name="Rivas-Marin E."/>
            <person name="Kohn T."/>
            <person name="Peeters S.H."/>
            <person name="Heuer A."/>
            <person name="Rast P."/>
            <person name="Oberbeckmann S."/>
            <person name="Bunk B."/>
            <person name="Jeske O."/>
            <person name="Meyerdierks A."/>
            <person name="Storesund J.E."/>
            <person name="Kallscheuer N."/>
            <person name="Luecker S."/>
            <person name="Lage O.M."/>
            <person name="Pohl T."/>
            <person name="Merkel B.J."/>
            <person name="Hornburger P."/>
            <person name="Mueller R.-W."/>
            <person name="Bruemmer F."/>
            <person name="Labrenz M."/>
            <person name="Spormann A.M."/>
            <person name="Op Den Camp H."/>
            <person name="Overmann J."/>
            <person name="Amann R."/>
            <person name="Jetten M.S.M."/>
            <person name="Mascher T."/>
            <person name="Medema M.H."/>
            <person name="Devos D.P."/>
            <person name="Kaster A.-K."/>
            <person name="Ovreas L."/>
            <person name="Rohde M."/>
            <person name="Galperin M.Y."/>
            <person name="Jogler C."/>
        </authorList>
    </citation>
    <scope>NUCLEOTIDE SEQUENCE [LARGE SCALE GENOMIC DNA]</scope>
    <source>
        <strain evidence="3 4">Enr8</strain>
    </source>
</reference>
<dbReference type="InterPro" id="IPR027954">
    <property type="entry name" value="Transcobalamin-like_C"/>
</dbReference>
<evidence type="ECO:0000313" key="3">
    <source>
        <dbReference type="EMBL" id="TWT30755.1"/>
    </source>
</evidence>
<sequence length="129" mass="14409" precursor="true">MVSRCLFFGLVLTLAAVSGASLAAEPEKTVQVVLDFGDGSEKRYTQIPWKEEANAFSVTTAASKHPRGFALQSRGSGATRFVFSLDRQKNEGNGRNWILRINDKLAKQSCELVEVAPNDVILWRFQRYE</sequence>
<feature type="domain" description="Transcobalamin-like C-terminal" evidence="2">
    <location>
        <begin position="72"/>
        <end position="126"/>
    </location>
</feature>
<dbReference type="Gene3D" id="2.170.130.30">
    <property type="match status" value="1"/>
</dbReference>
<comment type="caution">
    <text evidence="3">The sequence shown here is derived from an EMBL/GenBank/DDBJ whole genome shotgun (WGS) entry which is preliminary data.</text>
</comment>
<protein>
    <recommendedName>
        <fullName evidence="2">Transcobalamin-like C-terminal domain-containing protein</fullName>
    </recommendedName>
</protein>
<gene>
    <name evidence="3" type="ORF">Enr8_42800</name>
</gene>
<organism evidence="3 4">
    <name type="scientific">Blastopirellula retiformator</name>
    <dbReference type="NCBI Taxonomy" id="2527970"/>
    <lineage>
        <taxon>Bacteria</taxon>
        <taxon>Pseudomonadati</taxon>
        <taxon>Planctomycetota</taxon>
        <taxon>Planctomycetia</taxon>
        <taxon>Pirellulales</taxon>
        <taxon>Pirellulaceae</taxon>
        <taxon>Blastopirellula</taxon>
    </lineage>
</organism>
<dbReference type="EMBL" id="SJPF01000005">
    <property type="protein sequence ID" value="TWT30755.1"/>
    <property type="molecule type" value="Genomic_DNA"/>
</dbReference>
<dbReference type="RefSeq" id="WP_146435467.1">
    <property type="nucleotide sequence ID" value="NZ_SJPF01000005.1"/>
</dbReference>
<evidence type="ECO:0000259" key="2">
    <source>
        <dbReference type="Pfam" id="PF14478"/>
    </source>
</evidence>
<keyword evidence="4" id="KW-1185">Reference proteome</keyword>
<dbReference type="OrthoDB" id="287358at2"/>
<proteinExistence type="predicted"/>
<dbReference type="Proteomes" id="UP000318878">
    <property type="component" value="Unassembled WGS sequence"/>
</dbReference>